<name>A0A1S8SLL2_CLOBE</name>
<comment type="caution">
    <text evidence="1">The sequence shown here is derived from an EMBL/GenBank/DDBJ whole genome shotgun (WGS) entry which is preliminary data.</text>
</comment>
<protein>
    <submittedName>
        <fullName evidence="1">8-oxo-dGTP diphosphatase</fullName>
        <ecNumber evidence="1">3.6.1.55</ecNumber>
    </submittedName>
</protein>
<dbReference type="EMBL" id="LZZI01000001">
    <property type="protein sequence ID" value="OOM66085.1"/>
    <property type="molecule type" value="Genomic_DNA"/>
</dbReference>
<dbReference type="GO" id="GO:0035539">
    <property type="term" value="F:8-oxo-7,8-dihydrodeoxyguanosine triphosphate pyrophosphatase activity"/>
    <property type="evidence" value="ECO:0007669"/>
    <property type="project" value="UniProtKB-EC"/>
</dbReference>
<evidence type="ECO:0000313" key="2">
    <source>
        <dbReference type="Proteomes" id="UP000190973"/>
    </source>
</evidence>
<sequence length="53" mass="5855">MKKRIIVVAAIIKNENKEILCALSSPVMNSPNLLEFPGGKIAYNQTPKESIEI</sequence>
<accession>A0A1S8SLL2</accession>
<gene>
    <name evidence="1" type="primary">mutT</name>
    <name evidence="1" type="ORF">CLBCK_00410</name>
</gene>
<keyword evidence="1" id="KW-0378">Hydrolase</keyword>
<proteinExistence type="predicted"/>
<dbReference type="AlphaFoldDB" id="A0A1S8SLL2"/>
<reference evidence="1 2" key="1">
    <citation type="submission" date="2016-05" db="EMBL/GenBank/DDBJ databases">
        <title>Microbial solvent formation.</title>
        <authorList>
            <person name="Poehlein A."/>
            <person name="Montoya Solano J.D."/>
            <person name="Flitsch S."/>
            <person name="Krabben P."/>
            <person name="Duerre P."/>
            <person name="Daniel R."/>
        </authorList>
    </citation>
    <scope>NUCLEOTIDE SEQUENCE [LARGE SCALE GENOMIC DNA]</scope>
    <source>
        <strain evidence="1 2">DSM 53</strain>
    </source>
</reference>
<dbReference type="InterPro" id="IPR015797">
    <property type="entry name" value="NUDIX_hydrolase-like_dom_sf"/>
</dbReference>
<dbReference type="SUPFAM" id="SSF55811">
    <property type="entry name" value="Nudix"/>
    <property type="match status" value="1"/>
</dbReference>
<dbReference type="Proteomes" id="UP000190973">
    <property type="component" value="Unassembled WGS sequence"/>
</dbReference>
<dbReference type="Gene3D" id="3.90.79.10">
    <property type="entry name" value="Nucleoside Triphosphate Pyrophosphohydrolase"/>
    <property type="match status" value="1"/>
</dbReference>
<dbReference type="EC" id="3.6.1.55" evidence="1"/>
<dbReference type="RefSeq" id="WP_241407614.1">
    <property type="nucleotide sequence ID" value="NZ_JABTAE010000001.1"/>
</dbReference>
<organism evidence="1 2">
    <name type="scientific">Clostridium beijerinckii</name>
    <name type="common">Clostridium MP</name>
    <dbReference type="NCBI Taxonomy" id="1520"/>
    <lineage>
        <taxon>Bacteria</taxon>
        <taxon>Bacillati</taxon>
        <taxon>Bacillota</taxon>
        <taxon>Clostridia</taxon>
        <taxon>Eubacteriales</taxon>
        <taxon>Clostridiaceae</taxon>
        <taxon>Clostridium</taxon>
    </lineage>
</organism>
<evidence type="ECO:0000313" key="1">
    <source>
        <dbReference type="EMBL" id="OOM66085.1"/>
    </source>
</evidence>